<dbReference type="RefSeq" id="WP_252816675.1">
    <property type="nucleotide sequence ID" value="NZ_JAMXQS010000002.1"/>
</dbReference>
<dbReference type="Proteomes" id="UP001205906">
    <property type="component" value="Unassembled WGS sequence"/>
</dbReference>
<sequence length="46" mass="4638">MNRRVAVVLFLLFIAAGIAAISIFASGRVADGPTGVGAETSSQSSE</sequence>
<proteinExistence type="predicted"/>
<name>A0ABT1C4X2_9HYPH</name>
<comment type="caution">
    <text evidence="1">The sequence shown here is derived from an EMBL/GenBank/DDBJ whole genome shotgun (WGS) entry which is preliminary data.</text>
</comment>
<organism evidence="1 2">
    <name type="scientific">Mesorhizobium liriopis</name>
    <dbReference type="NCBI Taxonomy" id="2953882"/>
    <lineage>
        <taxon>Bacteria</taxon>
        <taxon>Pseudomonadati</taxon>
        <taxon>Pseudomonadota</taxon>
        <taxon>Alphaproteobacteria</taxon>
        <taxon>Hyphomicrobiales</taxon>
        <taxon>Phyllobacteriaceae</taxon>
        <taxon>Mesorhizobium</taxon>
    </lineage>
</organism>
<reference evidence="1 2" key="1">
    <citation type="submission" date="2022-06" db="EMBL/GenBank/DDBJ databases">
        <title>Mesorhizobium sp. strain RP14 Genome sequencing and assembly.</title>
        <authorList>
            <person name="Kim I."/>
        </authorList>
    </citation>
    <scope>NUCLEOTIDE SEQUENCE [LARGE SCALE GENOMIC DNA]</scope>
    <source>
        <strain evidence="2">RP14(2022)</strain>
    </source>
</reference>
<accession>A0ABT1C4X2</accession>
<evidence type="ECO:0000313" key="1">
    <source>
        <dbReference type="EMBL" id="MCO6049186.1"/>
    </source>
</evidence>
<evidence type="ECO:0000313" key="2">
    <source>
        <dbReference type="Proteomes" id="UP001205906"/>
    </source>
</evidence>
<protein>
    <submittedName>
        <fullName evidence="1">Uncharacterized protein</fullName>
    </submittedName>
</protein>
<gene>
    <name evidence="1" type="ORF">NGM99_05205</name>
</gene>
<dbReference type="EMBL" id="JAMXQS010000002">
    <property type="protein sequence ID" value="MCO6049186.1"/>
    <property type="molecule type" value="Genomic_DNA"/>
</dbReference>
<keyword evidence="2" id="KW-1185">Reference proteome</keyword>